<protein>
    <recommendedName>
        <fullName evidence="2">Integrase zinc-binding domain-containing protein</fullName>
    </recommendedName>
</protein>
<dbReference type="EMBL" id="JACGWN010000011">
    <property type="protein sequence ID" value="KAL0420641.1"/>
    <property type="molecule type" value="Genomic_DNA"/>
</dbReference>
<organism evidence="1">
    <name type="scientific">Sesamum latifolium</name>
    <dbReference type="NCBI Taxonomy" id="2727402"/>
    <lineage>
        <taxon>Eukaryota</taxon>
        <taxon>Viridiplantae</taxon>
        <taxon>Streptophyta</taxon>
        <taxon>Embryophyta</taxon>
        <taxon>Tracheophyta</taxon>
        <taxon>Spermatophyta</taxon>
        <taxon>Magnoliopsida</taxon>
        <taxon>eudicotyledons</taxon>
        <taxon>Gunneridae</taxon>
        <taxon>Pentapetalae</taxon>
        <taxon>asterids</taxon>
        <taxon>lamiids</taxon>
        <taxon>Lamiales</taxon>
        <taxon>Pedaliaceae</taxon>
        <taxon>Sesamum</taxon>
    </lineage>
</organism>
<accession>A0AAW2UZT7</accession>
<dbReference type="PANTHER" id="PTHR48475:SF2">
    <property type="entry name" value="RIBONUCLEASE H"/>
    <property type="match status" value="1"/>
</dbReference>
<name>A0AAW2UZT7_9LAMI</name>
<dbReference type="AlphaFoldDB" id="A0AAW2UZT7"/>
<dbReference type="PANTHER" id="PTHR48475">
    <property type="entry name" value="RIBONUCLEASE H"/>
    <property type="match status" value="1"/>
</dbReference>
<evidence type="ECO:0000313" key="1">
    <source>
        <dbReference type="EMBL" id="KAL0420641.1"/>
    </source>
</evidence>
<proteinExistence type="predicted"/>
<gene>
    <name evidence="1" type="ORF">Slati_3087000</name>
</gene>
<evidence type="ECO:0008006" key="2">
    <source>
        <dbReference type="Google" id="ProtNLM"/>
    </source>
</evidence>
<sequence>MTILQIETDWRKPLLDYLIEGILTADEVEVARLRSKAPMFALLNDILYKHSSSQPYLRCLPSEEGRNVLQEIHEGICGSYIGGMTLANKTFWAGYFWPTLKKDAINWAKR</sequence>
<reference evidence="1" key="1">
    <citation type="submission" date="2020-06" db="EMBL/GenBank/DDBJ databases">
        <authorList>
            <person name="Li T."/>
            <person name="Hu X."/>
            <person name="Zhang T."/>
            <person name="Song X."/>
            <person name="Zhang H."/>
            <person name="Dai N."/>
            <person name="Sheng W."/>
            <person name="Hou X."/>
            <person name="Wei L."/>
        </authorList>
    </citation>
    <scope>NUCLEOTIDE SEQUENCE</scope>
    <source>
        <strain evidence="1">KEN1</strain>
        <tissue evidence="1">Leaf</tissue>
    </source>
</reference>
<reference evidence="1" key="2">
    <citation type="journal article" date="2024" name="Plant">
        <title>Genomic evolution and insights into agronomic trait innovations of Sesamum species.</title>
        <authorList>
            <person name="Miao H."/>
            <person name="Wang L."/>
            <person name="Qu L."/>
            <person name="Liu H."/>
            <person name="Sun Y."/>
            <person name="Le M."/>
            <person name="Wang Q."/>
            <person name="Wei S."/>
            <person name="Zheng Y."/>
            <person name="Lin W."/>
            <person name="Duan Y."/>
            <person name="Cao H."/>
            <person name="Xiong S."/>
            <person name="Wang X."/>
            <person name="Wei L."/>
            <person name="Li C."/>
            <person name="Ma Q."/>
            <person name="Ju M."/>
            <person name="Zhao R."/>
            <person name="Li G."/>
            <person name="Mu C."/>
            <person name="Tian Q."/>
            <person name="Mei H."/>
            <person name="Zhang T."/>
            <person name="Gao T."/>
            <person name="Zhang H."/>
        </authorList>
    </citation>
    <scope>NUCLEOTIDE SEQUENCE</scope>
    <source>
        <strain evidence="1">KEN1</strain>
    </source>
</reference>
<dbReference type="Gene3D" id="1.10.340.70">
    <property type="match status" value="1"/>
</dbReference>
<comment type="caution">
    <text evidence="1">The sequence shown here is derived from an EMBL/GenBank/DDBJ whole genome shotgun (WGS) entry which is preliminary data.</text>
</comment>